<feature type="domain" description="Pyridoxamine 5'-phosphate oxidase N-terminal" evidence="1">
    <location>
        <begin position="6"/>
        <end position="117"/>
    </location>
</feature>
<dbReference type="InterPro" id="IPR011576">
    <property type="entry name" value="Pyridox_Oxase_N"/>
</dbReference>
<evidence type="ECO:0000259" key="1">
    <source>
        <dbReference type="Pfam" id="PF01243"/>
    </source>
</evidence>
<dbReference type="RefSeq" id="WP_054655694.1">
    <property type="nucleotide sequence ID" value="NZ_BBFL01000012.1"/>
</dbReference>
<dbReference type="OrthoDB" id="2293608at2"/>
<dbReference type="SUPFAM" id="SSF50475">
    <property type="entry name" value="FMN-binding split barrel"/>
    <property type="match status" value="1"/>
</dbReference>
<keyword evidence="3" id="KW-1185">Reference proteome</keyword>
<dbReference type="InterPro" id="IPR012349">
    <property type="entry name" value="Split_barrel_FMN-bd"/>
</dbReference>
<comment type="caution">
    <text evidence="2">The sequence shown here is derived from an EMBL/GenBank/DDBJ whole genome shotgun (WGS) entry which is preliminary data.</text>
</comment>
<dbReference type="AlphaFoldDB" id="A0A1Z5IFW3"/>
<organism evidence="2 3">
    <name type="scientific">Secundilactobacillus silagei JCM 19001</name>
    <dbReference type="NCBI Taxonomy" id="1302250"/>
    <lineage>
        <taxon>Bacteria</taxon>
        <taxon>Bacillati</taxon>
        <taxon>Bacillota</taxon>
        <taxon>Bacilli</taxon>
        <taxon>Lactobacillales</taxon>
        <taxon>Lactobacillaceae</taxon>
        <taxon>Secundilactobacillus</taxon>
    </lineage>
</organism>
<proteinExistence type="predicted"/>
<dbReference type="Gene3D" id="2.30.110.10">
    <property type="entry name" value="Electron Transport, Fmn-binding Protein, Chain A"/>
    <property type="match status" value="1"/>
</dbReference>
<reference evidence="2 3" key="1">
    <citation type="submission" date="2015-11" db="EMBL/GenBank/DDBJ databases">
        <title>Draft genome sequences of new species of the genus Lactobacillus isolated from orchardgrass silage.</title>
        <authorList>
            <person name="Tohno M."/>
            <person name="Tanizawa Y."/>
            <person name="Arita M."/>
        </authorList>
    </citation>
    <scope>NUCLEOTIDE SEQUENCE [LARGE SCALE GENOMIC DNA]</scope>
    <source>
        <strain evidence="2 3">IWT126</strain>
    </source>
</reference>
<evidence type="ECO:0000313" key="2">
    <source>
        <dbReference type="EMBL" id="GAX00660.1"/>
    </source>
</evidence>
<dbReference type="Proteomes" id="UP000198402">
    <property type="component" value="Unassembled WGS sequence"/>
</dbReference>
<protein>
    <submittedName>
        <fullName evidence="2">Pyridoxamine 5'-phosphate oxidase</fullName>
    </submittedName>
</protein>
<dbReference type="EMBL" id="BCMG01000003">
    <property type="protein sequence ID" value="GAX00660.1"/>
    <property type="molecule type" value="Genomic_DNA"/>
</dbReference>
<dbReference type="Pfam" id="PF01243">
    <property type="entry name" value="PNPOx_N"/>
    <property type="match status" value="1"/>
</dbReference>
<sequence length="141" mass="15070">MSAKDTLTNVLENATNIAVATKSVDGKTPNVRIVNFLYFPNESENTIYFATSKDANKVKELAANGSVAFTTIPAKAGIVRVTDGEAKLANDSKDKVLDAMAKKYGDASSFDQKARDGMNNYAVTFKEAAVMGQESGTVSFN</sequence>
<gene>
    <name evidence="2" type="ORF">IWT126_00675</name>
</gene>
<evidence type="ECO:0000313" key="3">
    <source>
        <dbReference type="Proteomes" id="UP000198402"/>
    </source>
</evidence>
<name>A0A1Z5IFW3_9LACO</name>
<accession>A0A1Z5IFW3</accession>
<dbReference type="STRING" id="1302250.GCA_001313225_02546"/>